<keyword evidence="2" id="KW-1185">Reference proteome</keyword>
<dbReference type="EMBL" id="CM046389">
    <property type="protein sequence ID" value="KAI8567000.1"/>
    <property type="molecule type" value="Genomic_DNA"/>
</dbReference>
<proteinExistence type="predicted"/>
<organism evidence="1 2">
    <name type="scientific">Rhododendron molle</name>
    <name type="common">Chinese azalea</name>
    <name type="synonym">Azalea mollis</name>
    <dbReference type="NCBI Taxonomy" id="49168"/>
    <lineage>
        <taxon>Eukaryota</taxon>
        <taxon>Viridiplantae</taxon>
        <taxon>Streptophyta</taxon>
        <taxon>Embryophyta</taxon>
        <taxon>Tracheophyta</taxon>
        <taxon>Spermatophyta</taxon>
        <taxon>Magnoliopsida</taxon>
        <taxon>eudicotyledons</taxon>
        <taxon>Gunneridae</taxon>
        <taxon>Pentapetalae</taxon>
        <taxon>asterids</taxon>
        <taxon>Ericales</taxon>
        <taxon>Ericaceae</taxon>
        <taxon>Ericoideae</taxon>
        <taxon>Rhodoreae</taxon>
        <taxon>Rhododendron</taxon>
    </lineage>
</organism>
<evidence type="ECO:0000313" key="1">
    <source>
        <dbReference type="EMBL" id="KAI8567000.1"/>
    </source>
</evidence>
<gene>
    <name evidence="1" type="ORF">RHMOL_Rhmol02G0087100</name>
</gene>
<reference evidence="1" key="1">
    <citation type="submission" date="2022-02" db="EMBL/GenBank/DDBJ databases">
        <title>Plant Genome Project.</title>
        <authorList>
            <person name="Zhang R.-G."/>
        </authorList>
    </citation>
    <scope>NUCLEOTIDE SEQUENCE</scope>
    <source>
        <strain evidence="1">AT1</strain>
    </source>
</reference>
<accession>A0ACC0PND9</accession>
<dbReference type="Proteomes" id="UP001062846">
    <property type="component" value="Chromosome 2"/>
</dbReference>
<comment type="caution">
    <text evidence="1">The sequence shown here is derived from an EMBL/GenBank/DDBJ whole genome shotgun (WGS) entry which is preliminary data.</text>
</comment>
<evidence type="ECO:0000313" key="2">
    <source>
        <dbReference type="Proteomes" id="UP001062846"/>
    </source>
</evidence>
<protein>
    <submittedName>
        <fullName evidence="1">Uncharacterized protein</fullName>
    </submittedName>
</protein>
<sequence length="955" mass="109702">MKLINFFVLSRKIDVMAEAVSSAINSTLVPLLSSEVNLLRNIHSEVASIKYELESIMSFVKKADSSAELENGGAKVWVKQVREVANQIEDVMDEYILHLAENRKRHGFLSFLHKLARSITKLKLRHDLASQIKEIKQTIRDIKERADRYGFSSLEHGSSSKTEEKGYNDPRVASLFMEEDEVVGIDSTKEELIHRLITGKSNRTVTSLVGMGGCGKTTLAKTVFDDPKVFEHFDCRAWVSVSQSYKMEDIFRRMIKELFQTTNECAPTGIDTMDQKSLIHMLREYLLQKRYLIVLDDVWSHEFWTFAKLALPKNNKGSQIIVTTRKEDVASFCKESSCDHICKVKPLFKEEAWKLFCMKAFQRDFDGCCPPELKTVSRAIVKKCEGLPLAIVTIGALLSTKSKDASEWQRFYDSLGSQLERNLHLTNITKILLLSYHDLPYYLKPCFLYFGIIPEDYQITRGRLIRLWIAEGFIEGQKGKTLEEVAEEWLTELIHRSMVQVSKTKFDGRIKKCQVHDLVHEIILVKCEELGFCQVLREAYPSWDNETRRWSIQMRNVTNKDWETMSSTKSRIRSVFVFSVGELPKQQLLGTLAGNFKLVKVLDLQGAPLDQLHEEVGNLLHLRYLSVKGTKVEIIPKSIGNLHNLQTLNLKDSRVSVLQIGILSRLHKLRHLIGNYRVEIQGGIGHLEELQTLKRIMANDDLIKDLENLRQLRKLSIKDVKREHVKALYTAIEKMNHLQSLDVEFIQGNTILDLHYLSSPPKSLQHLYLIGHLEMLPNWISRLDNLVSLDLINSRFTGAHAIKALQALPNLMLISFYEGYDGEQLYFDVGGFPKLKRLYLQCLGRLNSVIIEEGGLPVLELLSIRGCPQLKEVPSGIRNLTKLKYLGFHFMPTEFYDRMRPDKGQDYWVIEHIPAVKFFWNDGRGHPASHTPREFQDVRESLRVNDESQEVGGVE</sequence>
<name>A0ACC0PND9_RHOML</name>